<sequence length="277" mass="30846">MGVRVVAVAFAAVALIAGACGQEPKSADVLYEAEQVLLRDCMRRNGFEFWIAAKAEPPRAFPYVLDDPAWARKHGYGLDGAYELERAREDDPNQRYFRGLDLKRRNAALTALNGDTREGLRVSLPNGATITRSDRGCTSEAQRVLYEDLPTWYRVMRLTDSLNEHRHSLVLQDERYRAAIAPWARCMRDSGHDIAGPAESRSTLPPRGAPGAGEAERRLAEQEASCALSSGLAATARQLDEQYRRRIQDTYRADIETRQRLESAARARAQDIVAAAS</sequence>
<evidence type="ECO:0000256" key="2">
    <source>
        <dbReference type="SAM" id="SignalP"/>
    </source>
</evidence>
<dbReference type="EMBL" id="LT629701">
    <property type="protein sequence ID" value="SDM34103.1"/>
    <property type="molecule type" value="Genomic_DNA"/>
</dbReference>
<dbReference type="PROSITE" id="PS51257">
    <property type="entry name" value="PROKAR_LIPOPROTEIN"/>
    <property type="match status" value="1"/>
</dbReference>
<keyword evidence="2" id="KW-0732">Signal</keyword>
<reference evidence="3 4" key="1">
    <citation type="submission" date="2016-10" db="EMBL/GenBank/DDBJ databases">
        <authorList>
            <person name="de Groot N.N."/>
        </authorList>
    </citation>
    <scope>NUCLEOTIDE SEQUENCE [LARGE SCALE GENOMIC DNA]</scope>
    <source>
        <strain evidence="3 4">DSM 44149</strain>
    </source>
</reference>
<evidence type="ECO:0000256" key="1">
    <source>
        <dbReference type="SAM" id="MobiDB-lite"/>
    </source>
</evidence>
<feature type="region of interest" description="Disordered" evidence="1">
    <location>
        <begin position="192"/>
        <end position="216"/>
    </location>
</feature>
<gene>
    <name evidence="3" type="ORF">SAMN04489726_1128</name>
</gene>
<dbReference type="eggNOG" id="ENOG5033CXJ">
    <property type="taxonomic scope" value="Bacteria"/>
</dbReference>
<dbReference type="Proteomes" id="UP000183376">
    <property type="component" value="Chromosome I"/>
</dbReference>
<organism evidence="3 4">
    <name type="scientific">Allokutzneria albata</name>
    <name type="common">Kibdelosporangium albatum</name>
    <dbReference type="NCBI Taxonomy" id="211114"/>
    <lineage>
        <taxon>Bacteria</taxon>
        <taxon>Bacillati</taxon>
        <taxon>Actinomycetota</taxon>
        <taxon>Actinomycetes</taxon>
        <taxon>Pseudonocardiales</taxon>
        <taxon>Pseudonocardiaceae</taxon>
        <taxon>Allokutzneria</taxon>
    </lineage>
</organism>
<proteinExistence type="predicted"/>
<feature type="chain" id="PRO_5039451528" description="Lipoprotein" evidence="2">
    <location>
        <begin position="20"/>
        <end position="277"/>
    </location>
</feature>
<keyword evidence="4" id="KW-1185">Reference proteome</keyword>
<feature type="signal peptide" evidence="2">
    <location>
        <begin position="1"/>
        <end position="19"/>
    </location>
</feature>
<dbReference type="RefSeq" id="WP_156051532.1">
    <property type="nucleotide sequence ID" value="NZ_JOEF01000026.1"/>
</dbReference>
<dbReference type="AlphaFoldDB" id="A0A1G9SF47"/>
<name>A0A1G9SF47_ALLAB</name>
<evidence type="ECO:0000313" key="3">
    <source>
        <dbReference type="EMBL" id="SDM34103.1"/>
    </source>
</evidence>
<protein>
    <recommendedName>
        <fullName evidence="5">Lipoprotein</fullName>
    </recommendedName>
</protein>
<dbReference type="STRING" id="211114.SAMN04489726_1128"/>
<accession>A0A1G9SF47</accession>
<evidence type="ECO:0008006" key="5">
    <source>
        <dbReference type="Google" id="ProtNLM"/>
    </source>
</evidence>
<dbReference type="OrthoDB" id="4800194at2"/>
<evidence type="ECO:0000313" key="4">
    <source>
        <dbReference type="Proteomes" id="UP000183376"/>
    </source>
</evidence>